<feature type="compositionally biased region" description="Polar residues" evidence="1">
    <location>
        <begin position="400"/>
        <end position="410"/>
    </location>
</feature>
<protein>
    <recommendedName>
        <fullName evidence="4">TPX2 C-terminal domain-containing protein</fullName>
    </recommendedName>
</protein>
<dbReference type="Gramene" id="arahy.Tifrunner.gnm2.ann2.Ah13g545100.1">
    <property type="protein sequence ID" value="arahy.Tifrunner.gnm2.ann2.Ah13g545100.1-CDS"/>
    <property type="gene ID" value="arahy.Tifrunner.gnm2.ann2.Ah13g545100"/>
</dbReference>
<proteinExistence type="predicted"/>
<sequence>MGETASAAANHALQVSVSFGRFDNDSLSWERWSAFSPNKYLEEVEKCATPGSVAQKKAYFEAHYKNIAARKAELLAQGRQLEKDPFGSPHRNGEDLSCDTCGDDAGFDVSNNTQGSIDEVKQESSLVCGGIRTELDHLEDDVVISRDHQSPSIEGENQEMEGKSDSFQKDKPEEVVSVEQEGNSSIEAENVKEISHNVDYETEEASEVEAKDVKLDYPKVSEKFGLVNPVNKESSAAKLKQKSAPVSSKASQISTPRGSRPTSTPSQISTPRSSRPSSTPSQISTPRSSTPKRASTPTKTPASATSAKRGNSPSFSGKKATSPGEPKKVPNKSLHMSLSLGPSKPDPTPAPVPNSTMRKSLIMEKMGDKDIVKRAFKTFQNSFSQSKSFGEDKFLVKKQISSMGTEQKAPTSLALRKENGKDTKVQNMDKRSGNAVRTSLGLKSDIKAEKGKESPRKIEEKPNAKEVERTRLQLKSKEEKVKHNFKATPQPAFHRGQKVSKSYQEKGNVKIEKVR</sequence>
<accession>A0A444ZV39</accession>
<reference evidence="2 3" key="1">
    <citation type="submission" date="2019-01" db="EMBL/GenBank/DDBJ databases">
        <title>Sequencing of cultivated peanut Arachis hypogaea provides insights into genome evolution and oil improvement.</title>
        <authorList>
            <person name="Chen X."/>
        </authorList>
    </citation>
    <scope>NUCLEOTIDE SEQUENCE [LARGE SCALE GENOMIC DNA]</scope>
    <source>
        <strain evidence="3">cv. Fuhuasheng</strain>
        <tissue evidence="2">Leaves</tissue>
    </source>
</reference>
<dbReference type="PANTHER" id="PTHR47286:SF2">
    <property type="entry name" value="F3I6.9 PROTEIN"/>
    <property type="match status" value="1"/>
</dbReference>
<organism evidence="2 3">
    <name type="scientific">Arachis hypogaea</name>
    <name type="common">Peanut</name>
    <dbReference type="NCBI Taxonomy" id="3818"/>
    <lineage>
        <taxon>Eukaryota</taxon>
        <taxon>Viridiplantae</taxon>
        <taxon>Streptophyta</taxon>
        <taxon>Embryophyta</taxon>
        <taxon>Tracheophyta</taxon>
        <taxon>Spermatophyta</taxon>
        <taxon>Magnoliopsida</taxon>
        <taxon>eudicotyledons</taxon>
        <taxon>Gunneridae</taxon>
        <taxon>Pentapetalae</taxon>
        <taxon>rosids</taxon>
        <taxon>fabids</taxon>
        <taxon>Fabales</taxon>
        <taxon>Fabaceae</taxon>
        <taxon>Papilionoideae</taxon>
        <taxon>50 kb inversion clade</taxon>
        <taxon>dalbergioids sensu lato</taxon>
        <taxon>Dalbergieae</taxon>
        <taxon>Pterocarpus clade</taxon>
        <taxon>Arachis</taxon>
    </lineage>
</organism>
<comment type="caution">
    <text evidence="2">The sequence shown here is derived from an EMBL/GenBank/DDBJ whole genome shotgun (WGS) entry which is preliminary data.</text>
</comment>
<gene>
    <name evidence="2" type="ORF">Ahy_B03g062680</name>
</gene>
<feature type="compositionally biased region" description="Basic and acidic residues" evidence="1">
    <location>
        <begin position="189"/>
        <end position="199"/>
    </location>
</feature>
<dbReference type="EMBL" id="SDMP01000013">
    <property type="protein sequence ID" value="RYR18049.1"/>
    <property type="molecule type" value="Genomic_DNA"/>
</dbReference>
<dbReference type="OrthoDB" id="621651at2759"/>
<dbReference type="STRING" id="3818.A0A444ZV39"/>
<dbReference type="Proteomes" id="UP000289738">
    <property type="component" value="Chromosome B03"/>
</dbReference>
<feature type="compositionally biased region" description="Basic and acidic residues" evidence="1">
    <location>
        <begin position="160"/>
        <end position="174"/>
    </location>
</feature>
<feature type="compositionally biased region" description="Low complexity" evidence="1">
    <location>
        <begin position="259"/>
        <end position="308"/>
    </location>
</feature>
<feature type="compositionally biased region" description="Basic and acidic residues" evidence="1">
    <location>
        <begin position="444"/>
        <end position="482"/>
    </location>
</feature>
<evidence type="ECO:0008006" key="4">
    <source>
        <dbReference type="Google" id="ProtNLM"/>
    </source>
</evidence>
<feature type="compositionally biased region" description="Polar residues" evidence="1">
    <location>
        <begin position="244"/>
        <end position="257"/>
    </location>
</feature>
<feature type="compositionally biased region" description="Basic and acidic residues" evidence="1">
    <location>
        <begin position="503"/>
        <end position="515"/>
    </location>
</feature>
<evidence type="ECO:0000313" key="3">
    <source>
        <dbReference type="Proteomes" id="UP000289738"/>
    </source>
</evidence>
<name>A0A444ZV39_ARAHY</name>
<feature type="region of interest" description="Disordered" evidence="1">
    <location>
        <begin position="145"/>
        <end position="356"/>
    </location>
</feature>
<feature type="region of interest" description="Disordered" evidence="1">
    <location>
        <begin position="400"/>
        <end position="515"/>
    </location>
</feature>
<evidence type="ECO:0000256" key="1">
    <source>
        <dbReference type="SAM" id="MobiDB-lite"/>
    </source>
</evidence>
<evidence type="ECO:0000313" key="2">
    <source>
        <dbReference type="EMBL" id="RYR18049.1"/>
    </source>
</evidence>
<dbReference type="AlphaFoldDB" id="A0A444ZV39"/>
<dbReference type="PANTHER" id="PTHR47286">
    <property type="entry name" value="F3I6.9 PROTEIN"/>
    <property type="match status" value="1"/>
</dbReference>
<feature type="compositionally biased region" description="Basic and acidic residues" evidence="1">
    <location>
        <begin position="415"/>
        <end position="432"/>
    </location>
</feature>
<feature type="compositionally biased region" description="Basic and acidic residues" evidence="1">
    <location>
        <begin position="208"/>
        <end position="222"/>
    </location>
</feature>
<keyword evidence="3" id="KW-1185">Reference proteome</keyword>
<dbReference type="SMR" id="A0A444ZV39"/>